<gene>
    <name evidence="4" type="ORF">MCOR_49979</name>
</gene>
<dbReference type="OrthoDB" id="9540030at2759"/>
<dbReference type="InterPro" id="IPR002110">
    <property type="entry name" value="Ankyrin_rpt"/>
</dbReference>
<accession>A0A6J8ECW3</accession>
<keyword evidence="5" id="KW-1185">Reference proteome</keyword>
<dbReference type="EMBL" id="CACVKT020008742">
    <property type="protein sequence ID" value="CAC5417482.1"/>
    <property type="molecule type" value="Genomic_DNA"/>
</dbReference>
<evidence type="ECO:0000313" key="4">
    <source>
        <dbReference type="EMBL" id="CAC5417482.1"/>
    </source>
</evidence>
<protein>
    <submittedName>
        <fullName evidence="4">Uncharacterized protein</fullName>
    </submittedName>
</protein>
<dbReference type="PROSITE" id="PS50297">
    <property type="entry name" value="ANK_REP_REGION"/>
    <property type="match status" value="1"/>
</dbReference>
<reference evidence="4 5" key="1">
    <citation type="submission" date="2020-06" db="EMBL/GenBank/DDBJ databases">
        <authorList>
            <person name="Li R."/>
            <person name="Bekaert M."/>
        </authorList>
    </citation>
    <scope>NUCLEOTIDE SEQUENCE [LARGE SCALE GENOMIC DNA]</scope>
    <source>
        <strain evidence="5">wild</strain>
    </source>
</reference>
<sequence>MLDDWSNGNIEDVFRNINMDNQIFRQKFLLHIKGLKIYQQKQLANTYDSHTNSTPLIQRCFKGDIDVVKWCLHHCISNVNHCRIGGASPLFMACQEGHAEVVHILINNKAEVNKCNNKEISPLFIACQKEHTEVVQMLTKNKRDINKCNDKNVSHLDIVYYYGHTVVVQMLVNNKADINKCRKTGESPILIACYKVYTEIVELLLKHKADCNIKWRGITPLNIARQENHTNIVHLLQKQL</sequence>
<evidence type="ECO:0000313" key="5">
    <source>
        <dbReference type="Proteomes" id="UP000507470"/>
    </source>
</evidence>
<dbReference type="PANTHER" id="PTHR24198:SF165">
    <property type="entry name" value="ANKYRIN REPEAT-CONTAINING PROTEIN-RELATED"/>
    <property type="match status" value="1"/>
</dbReference>
<dbReference type="SMART" id="SM00248">
    <property type="entry name" value="ANK"/>
    <property type="match status" value="5"/>
</dbReference>
<evidence type="ECO:0000256" key="3">
    <source>
        <dbReference type="PROSITE-ProRule" id="PRU00023"/>
    </source>
</evidence>
<dbReference type="Pfam" id="PF12796">
    <property type="entry name" value="Ank_2"/>
    <property type="match status" value="2"/>
</dbReference>
<keyword evidence="1" id="KW-0677">Repeat</keyword>
<organism evidence="4 5">
    <name type="scientific">Mytilus coruscus</name>
    <name type="common">Sea mussel</name>
    <dbReference type="NCBI Taxonomy" id="42192"/>
    <lineage>
        <taxon>Eukaryota</taxon>
        <taxon>Metazoa</taxon>
        <taxon>Spiralia</taxon>
        <taxon>Lophotrochozoa</taxon>
        <taxon>Mollusca</taxon>
        <taxon>Bivalvia</taxon>
        <taxon>Autobranchia</taxon>
        <taxon>Pteriomorphia</taxon>
        <taxon>Mytilida</taxon>
        <taxon>Mytiloidea</taxon>
        <taxon>Mytilidae</taxon>
        <taxon>Mytilinae</taxon>
        <taxon>Mytilus</taxon>
    </lineage>
</organism>
<keyword evidence="2 3" id="KW-0040">ANK repeat</keyword>
<dbReference type="GO" id="GO:0005737">
    <property type="term" value="C:cytoplasm"/>
    <property type="evidence" value="ECO:0007669"/>
    <property type="project" value="TreeGrafter"/>
</dbReference>
<evidence type="ECO:0000256" key="1">
    <source>
        <dbReference type="ARBA" id="ARBA00022737"/>
    </source>
</evidence>
<feature type="repeat" description="ANK" evidence="3">
    <location>
        <begin position="184"/>
        <end position="216"/>
    </location>
</feature>
<name>A0A6J8ECW3_MYTCO</name>
<feature type="repeat" description="ANK" evidence="3">
    <location>
        <begin position="85"/>
        <end position="117"/>
    </location>
</feature>
<dbReference type="Gene3D" id="1.25.40.20">
    <property type="entry name" value="Ankyrin repeat-containing domain"/>
    <property type="match status" value="1"/>
</dbReference>
<dbReference type="PROSITE" id="PS50088">
    <property type="entry name" value="ANK_REPEAT"/>
    <property type="match status" value="2"/>
</dbReference>
<dbReference type="SUPFAM" id="SSF48403">
    <property type="entry name" value="Ankyrin repeat"/>
    <property type="match status" value="1"/>
</dbReference>
<dbReference type="PANTHER" id="PTHR24198">
    <property type="entry name" value="ANKYRIN REPEAT AND PROTEIN KINASE DOMAIN-CONTAINING PROTEIN"/>
    <property type="match status" value="1"/>
</dbReference>
<dbReference type="InterPro" id="IPR036770">
    <property type="entry name" value="Ankyrin_rpt-contain_sf"/>
</dbReference>
<dbReference type="Proteomes" id="UP000507470">
    <property type="component" value="Unassembled WGS sequence"/>
</dbReference>
<evidence type="ECO:0000256" key="2">
    <source>
        <dbReference type="ARBA" id="ARBA00023043"/>
    </source>
</evidence>
<dbReference type="AlphaFoldDB" id="A0A6J8ECW3"/>
<proteinExistence type="predicted"/>
<dbReference type="PRINTS" id="PR01415">
    <property type="entry name" value="ANKYRIN"/>
</dbReference>